<organism evidence="1 2">
    <name type="scientific">Pseudochryseolinea flava</name>
    <dbReference type="NCBI Taxonomy" id="2059302"/>
    <lineage>
        <taxon>Bacteria</taxon>
        <taxon>Pseudomonadati</taxon>
        <taxon>Bacteroidota</taxon>
        <taxon>Cytophagia</taxon>
        <taxon>Cytophagales</taxon>
        <taxon>Fulvivirgaceae</taxon>
        <taxon>Pseudochryseolinea</taxon>
    </lineage>
</organism>
<comment type="caution">
    <text evidence="1">The sequence shown here is derived from an EMBL/GenBank/DDBJ whole genome shotgun (WGS) entry which is preliminary data.</text>
</comment>
<dbReference type="AlphaFoldDB" id="A0A364XXE9"/>
<proteinExistence type="predicted"/>
<evidence type="ECO:0000313" key="2">
    <source>
        <dbReference type="Proteomes" id="UP000251889"/>
    </source>
</evidence>
<dbReference type="Proteomes" id="UP000251889">
    <property type="component" value="Unassembled WGS sequence"/>
</dbReference>
<gene>
    <name evidence="1" type="ORF">DQQ10_21800</name>
</gene>
<evidence type="ECO:0000313" key="1">
    <source>
        <dbReference type="EMBL" id="RAV98935.1"/>
    </source>
</evidence>
<reference evidence="1 2" key="1">
    <citation type="submission" date="2018-06" db="EMBL/GenBank/DDBJ databases">
        <title>Chryseolinea flavus sp. nov., a member of the phylum Bacteroidetes isolated from soil.</title>
        <authorList>
            <person name="Li Y."/>
            <person name="Wang J."/>
        </authorList>
    </citation>
    <scope>NUCLEOTIDE SEQUENCE [LARGE SCALE GENOMIC DNA]</scope>
    <source>
        <strain evidence="1 2">SDU1-6</strain>
    </source>
</reference>
<dbReference type="EMBL" id="QMFY01000014">
    <property type="protein sequence ID" value="RAV98935.1"/>
    <property type="molecule type" value="Genomic_DNA"/>
</dbReference>
<sequence length="61" mass="7252">MEVKSIFLSWIIWLSVQDSTENKMTSIRTSRLIFSGFLMLNRKVDEGFMFNEDTKIYHIFG</sequence>
<name>A0A364XXE9_9BACT</name>
<keyword evidence="2" id="KW-1185">Reference proteome</keyword>
<accession>A0A364XXE9</accession>
<protein>
    <submittedName>
        <fullName evidence="1">Uncharacterized protein</fullName>
    </submittedName>
</protein>